<sequence>MSSILDHRYEYLNNKYFRKHEYGDFTPFYITITICSILALTIFLINLFLGCCSRHSEYWQDRYTGNRWIVSLWTSTPHQQPSLDYTELQHVQIENQGPRVVYYPPEEPQLASTSQKPPPQYLELQKRESDI</sequence>
<dbReference type="OrthoDB" id="8168818at2759"/>
<name>A0A6P7GUS0_DIAVI</name>
<feature type="region of interest" description="Disordered" evidence="1">
    <location>
        <begin position="104"/>
        <end position="131"/>
    </location>
</feature>
<feature type="transmembrane region" description="Helical" evidence="2">
    <location>
        <begin position="28"/>
        <end position="49"/>
    </location>
</feature>
<evidence type="ECO:0000313" key="6">
    <source>
        <dbReference type="RefSeq" id="XP_028153260.1"/>
    </source>
</evidence>
<evidence type="ECO:0000313" key="7">
    <source>
        <dbReference type="RefSeq" id="XP_028153261.1"/>
    </source>
</evidence>
<dbReference type="EnsemblMetazoa" id="XM_050661897.1">
    <property type="protein sequence ID" value="XP_050517854.1"/>
    <property type="gene ID" value="LOC126892372"/>
</dbReference>
<keyword evidence="4" id="KW-1185">Reference proteome</keyword>
<keyword evidence="2" id="KW-1133">Transmembrane helix</keyword>
<dbReference type="Proteomes" id="UP001652700">
    <property type="component" value="Unplaced"/>
</dbReference>
<dbReference type="RefSeq" id="XP_028153259.1">
    <property type="nucleotide sequence ID" value="XM_028297458.1"/>
</dbReference>
<keyword evidence="2" id="KW-0472">Membrane</keyword>
<gene>
    <name evidence="5 6 7" type="primary">LOC114346706</name>
</gene>
<dbReference type="AlphaFoldDB" id="A0A6P7GUS0"/>
<evidence type="ECO:0000256" key="1">
    <source>
        <dbReference type="SAM" id="MobiDB-lite"/>
    </source>
</evidence>
<organism evidence="5">
    <name type="scientific">Diabrotica virgifera virgifera</name>
    <name type="common">western corn rootworm</name>
    <dbReference type="NCBI Taxonomy" id="50390"/>
    <lineage>
        <taxon>Eukaryota</taxon>
        <taxon>Metazoa</taxon>
        <taxon>Ecdysozoa</taxon>
        <taxon>Arthropoda</taxon>
        <taxon>Hexapoda</taxon>
        <taxon>Insecta</taxon>
        <taxon>Pterygota</taxon>
        <taxon>Neoptera</taxon>
        <taxon>Endopterygota</taxon>
        <taxon>Coleoptera</taxon>
        <taxon>Polyphaga</taxon>
        <taxon>Cucujiformia</taxon>
        <taxon>Chrysomeloidea</taxon>
        <taxon>Chrysomelidae</taxon>
        <taxon>Galerucinae</taxon>
        <taxon>Diabroticina</taxon>
        <taxon>Diabroticites</taxon>
        <taxon>Diabrotica</taxon>
    </lineage>
</organism>
<proteinExistence type="predicted"/>
<accession>A0A6P7GUS0</accession>
<dbReference type="RefSeq" id="XP_028153260.1">
    <property type="nucleotide sequence ID" value="XM_028297459.1"/>
</dbReference>
<reference evidence="3" key="2">
    <citation type="submission" date="2025-05" db="UniProtKB">
        <authorList>
            <consortium name="EnsemblMetazoa"/>
        </authorList>
    </citation>
    <scope>IDENTIFICATION</scope>
</reference>
<reference evidence="5 6" key="1">
    <citation type="submission" date="2025-04" db="UniProtKB">
        <authorList>
            <consortium name="RefSeq"/>
        </authorList>
    </citation>
    <scope>IDENTIFICATION</scope>
    <source>
        <tissue evidence="5 6">Whole insect</tissue>
    </source>
</reference>
<evidence type="ECO:0000256" key="2">
    <source>
        <dbReference type="SAM" id="Phobius"/>
    </source>
</evidence>
<evidence type="ECO:0000313" key="4">
    <source>
        <dbReference type="Proteomes" id="UP001652700"/>
    </source>
</evidence>
<dbReference type="RefSeq" id="XP_028153261.1">
    <property type="nucleotide sequence ID" value="XM_028297460.1"/>
</dbReference>
<evidence type="ECO:0000313" key="3">
    <source>
        <dbReference type="EnsemblMetazoa" id="XP_050517854.1"/>
    </source>
</evidence>
<evidence type="ECO:0000313" key="5">
    <source>
        <dbReference type="RefSeq" id="XP_028153259.1"/>
    </source>
</evidence>
<keyword evidence="2" id="KW-0812">Transmembrane</keyword>
<protein>
    <submittedName>
        <fullName evidence="5 6">Uncharacterized protein LOC114346706</fullName>
    </submittedName>
</protein>